<feature type="region of interest" description="Disordered" evidence="10">
    <location>
        <begin position="564"/>
        <end position="587"/>
    </location>
</feature>
<comment type="similarity">
    <text evidence="9">Belongs to the deoxyhypusine hydroxylase family.</text>
</comment>
<evidence type="ECO:0000256" key="1">
    <source>
        <dbReference type="ARBA" id="ARBA00000068"/>
    </source>
</evidence>
<feature type="binding site" evidence="9">
    <location>
        <position position="837"/>
    </location>
    <ligand>
        <name>Fe cation</name>
        <dbReference type="ChEBI" id="CHEBI:24875"/>
        <label>2</label>
    </ligand>
</feature>
<comment type="catalytic activity">
    <reaction evidence="1 9">
        <text>[eIF5A protein]-deoxyhypusine + AH2 + O2 = [eIF5A protein]-hypusine + A + H2O</text>
        <dbReference type="Rhea" id="RHEA:14101"/>
        <dbReference type="Rhea" id="RHEA-COMP:10144"/>
        <dbReference type="Rhea" id="RHEA-COMP:12592"/>
        <dbReference type="ChEBI" id="CHEBI:13193"/>
        <dbReference type="ChEBI" id="CHEBI:15377"/>
        <dbReference type="ChEBI" id="CHEBI:15379"/>
        <dbReference type="ChEBI" id="CHEBI:17499"/>
        <dbReference type="ChEBI" id="CHEBI:82657"/>
        <dbReference type="ChEBI" id="CHEBI:91175"/>
        <dbReference type="EC" id="1.14.99.29"/>
    </reaction>
</comment>
<feature type="binding site" evidence="9">
    <location>
        <position position="637"/>
    </location>
    <ligand>
        <name>Fe cation</name>
        <dbReference type="ChEBI" id="CHEBI:24875"/>
        <label>1</label>
    </ligand>
</feature>
<evidence type="ECO:0000256" key="9">
    <source>
        <dbReference type="HAMAP-Rule" id="MF_03101"/>
    </source>
</evidence>
<keyword evidence="6 9" id="KW-0408">Iron</keyword>
<keyword evidence="5 9" id="KW-0560">Oxidoreductase</keyword>
<dbReference type="InterPro" id="IPR011989">
    <property type="entry name" value="ARM-like"/>
</dbReference>
<evidence type="ECO:0000256" key="6">
    <source>
        <dbReference type="ARBA" id="ARBA00023004"/>
    </source>
</evidence>
<dbReference type="SUPFAM" id="SSF88723">
    <property type="entry name" value="PIN domain-like"/>
    <property type="match status" value="1"/>
</dbReference>
<protein>
    <recommendedName>
        <fullName evidence="9">Deoxyhypusine hydroxylase</fullName>
        <shortName evidence="9">DOHH</shortName>
        <ecNumber evidence="9">1.14.99.29</ecNumber>
    </recommendedName>
    <alternativeName>
        <fullName evidence="9">Deoxyhypusine dioxygenase</fullName>
    </alternativeName>
    <alternativeName>
        <fullName evidence="9">Deoxyhypusine monooxygenase</fullName>
    </alternativeName>
</protein>
<dbReference type="SMART" id="SM00567">
    <property type="entry name" value="EZ_HEAT"/>
    <property type="match status" value="6"/>
</dbReference>
<feature type="binding site" evidence="9">
    <location>
        <position position="669"/>
    </location>
    <ligand>
        <name>Fe cation</name>
        <dbReference type="ChEBI" id="CHEBI:24875"/>
        <label>1</label>
    </ligand>
</feature>
<dbReference type="AlphaFoldDB" id="A0AAN6V7K6"/>
<comment type="pathway">
    <text evidence="2 9">Protein modification; eIF5A hypusination.</text>
</comment>
<dbReference type="GO" id="GO:0046872">
    <property type="term" value="F:metal ion binding"/>
    <property type="evidence" value="ECO:0007669"/>
    <property type="project" value="UniProtKB-KW"/>
</dbReference>
<dbReference type="InterPro" id="IPR039436">
    <property type="entry name" value="Asteroid_dom"/>
</dbReference>
<sequence length="897" mass="98345">MGVFKLRKFLEPYSETFTLESGSAILDGPSFAHHIFYLCSRTVLQTTPFEQPSYELLGRTAISWLTAIRSHGYPMRLPQSAAIYFDGYLPSTKRPERIRRLLQSTQNLVTYHAIYPSRVPAGRPGLIPETSITLFPNDRGIGTKKLFPRLPNLPFIVPAIIDALRLSPDFSSTVNLAPGEADGFCAHHAREHGGTIFTSDSDLLAYNLGRNGSVVFFDDMNADQKVRNIKARRYSTAEIAGRLSLNPDEGLQELAFAVANEPNGKIQRALDSCKGGLTDRNREKYLQFVNSFLTPNLVSTAPSQGGPPLDPRLSELIFRSPQGLGSRPLTPTPGPRSKANKNGAPLEMYLPFLLSCPSRATPWEASTSTRQLAYAALQIGSNDQISSVMEMRRLQTASKATSRPATKGSPVEVPDLTEIDSLATSLLELLSIMTAAVDKNTMVWALFAVYQDISLSIEQRKQTALSLELLLQIARGRLDVRSWEFVHLLAQTQASYYSLRMLHQMLGVLAYSGNTLSEPLAELFELLPHLPSLLDFLTLLTFPDILQLDLFSEHEDVLAQIEAVKHPQDGEPPEKEKTAEHKKKQTHRTTPLAVRFRALFSLKHLAATNPPTSAESLAAIDAIAAGFASPSALLKHELAYCLGQTGNDASIPHLTAVLEDGGEDPMCRHEAAEALGALGDVRSLEVLRRFRDKEGEEVVVTETCEIAVERIEWANGEGRKGEKLRASDFASIDPAPPTAQDQQGQTVEELGDTLMNTSLPLFKRYRAMFALRDLASPPDLPTAVPAVNALAKGFADSSALFRHEIAFVFGQLSHPASIPALTAALSNIEEASMVRHEAAEALGSLGEEEGVEETLKKFLNDKEQVVRDSVIVALDMAEYEKSNEAEYALIPEVTGTA</sequence>
<feature type="binding site" evidence="9">
    <location>
        <position position="670"/>
    </location>
    <ligand>
        <name>Fe cation</name>
        <dbReference type="ChEBI" id="CHEBI:24875"/>
        <label>1</label>
    </ligand>
</feature>
<dbReference type="InterPro" id="IPR016024">
    <property type="entry name" value="ARM-type_fold"/>
</dbReference>
<dbReference type="Gene3D" id="3.40.50.1010">
    <property type="entry name" value="5'-nuclease"/>
    <property type="match status" value="1"/>
</dbReference>
<comment type="subcellular location">
    <subcellularLocation>
        <location evidence="9">Cytoplasm</location>
    </subcellularLocation>
    <subcellularLocation>
        <location evidence="9">Nucleus</location>
    </subcellularLocation>
</comment>
<dbReference type="InterPro" id="IPR029060">
    <property type="entry name" value="PIN-like_dom_sf"/>
</dbReference>
<dbReference type="PANTHER" id="PTHR12697:SF5">
    <property type="entry name" value="DEOXYHYPUSINE HYDROXYLASE"/>
    <property type="match status" value="1"/>
</dbReference>
<evidence type="ECO:0000313" key="13">
    <source>
        <dbReference type="Proteomes" id="UP001302676"/>
    </source>
</evidence>
<reference evidence="12" key="1">
    <citation type="journal article" date="2023" name="Mol. Phylogenet. Evol.">
        <title>Genome-scale phylogeny and comparative genomics of the fungal order Sordariales.</title>
        <authorList>
            <person name="Hensen N."/>
            <person name="Bonometti L."/>
            <person name="Westerberg I."/>
            <person name="Brannstrom I.O."/>
            <person name="Guillou S."/>
            <person name="Cros-Aarteil S."/>
            <person name="Calhoun S."/>
            <person name="Haridas S."/>
            <person name="Kuo A."/>
            <person name="Mondo S."/>
            <person name="Pangilinan J."/>
            <person name="Riley R."/>
            <person name="LaButti K."/>
            <person name="Andreopoulos B."/>
            <person name="Lipzen A."/>
            <person name="Chen C."/>
            <person name="Yan M."/>
            <person name="Daum C."/>
            <person name="Ng V."/>
            <person name="Clum A."/>
            <person name="Steindorff A."/>
            <person name="Ohm R.A."/>
            <person name="Martin F."/>
            <person name="Silar P."/>
            <person name="Natvig D.O."/>
            <person name="Lalanne C."/>
            <person name="Gautier V."/>
            <person name="Ament-Velasquez S.L."/>
            <person name="Kruys A."/>
            <person name="Hutchinson M.I."/>
            <person name="Powell A.J."/>
            <person name="Barry K."/>
            <person name="Miller A.N."/>
            <person name="Grigoriev I.V."/>
            <person name="Debuchy R."/>
            <person name="Gladieux P."/>
            <person name="Hiltunen Thoren M."/>
            <person name="Johannesson H."/>
        </authorList>
    </citation>
    <scope>NUCLEOTIDE SEQUENCE</scope>
    <source>
        <strain evidence="12">CBS 141.50</strain>
    </source>
</reference>
<dbReference type="Gene3D" id="1.25.10.10">
    <property type="entry name" value="Leucine-rich Repeat Variant"/>
    <property type="match status" value="2"/>
</dbReference>
<comment type="function">
    <text evidence="9">Catalyzes the hydroxylation of the N(6)-(4-aminobutyl)-L-lysine intermediate to form hypusine, an essential post-translational modification only found in mature eIF-5A factor.</text>
</comment>
<evidence type="ECO:0000256" key="10">
    <source>
        <dbReference type="SAM" id="MobiDB-lite"/>
    </source>
</evidence>
<dbReference type="EMBL" id="MU853565">
    <property type="protein sequence ID" value="KAK4145841.1"/>
    <property type="molecule type" value="Genomic_DNA"/>
</dbReference>
<dbReference type="GO" id="GO:0019135">
    <property type="term" value="F:deoxyhypusine monooxygenase activity"/>
    <property type="evidence" value="ECO:0007669"/>
    <property type="project" value="UniProtKB-UniRule"/>
</dbReference>
<keyword evidence="9" id="KW-0963">Cytoplasm</keyword>
<dbReference type="PANTHER" id="PTHR12697">
    <property type="entry name" value="PBS LYASE HEAT-LIKE PROTEIN"/>
    <property type="match status" value="1"/>
</dbReference>
<dbReference type="Pfam" id="PF12813">
    <property type="entry name" value="XPG_I_2"/>
    <property type="match status" value="1"/>
</dbReference>
<dbReference type="InterPro" id="IPR004155">
    <property type="entry name" value="PBS_lyase_HEAT"/>
</dbReference>
<proteinExistence type="inferred from homology"/>
<name>A0AAN6V7K6_9PEZI</name>
<keyword evidence="13" id="KW-1185">Reference proteome</keyword>
<keyword evidence="4" id="KW-0677">Repeat</keyword>
<evidence type="ECO:0000256" key="8">
    <source>
        <dbReference type="ARBA" id="ARBA00023256"/>
    </source>
</evidence>
<feature type="binding site" evidence="9">
    <location>
        <position position="636"/>
    </location>
    <ligand>
        <name>Fe cation</name>
        <dbReference type="ChEBI" id="CHEBI:24875"/>
        <label>1</label>
    </ligand>
</feature>
<evidence type="ECO:0000256" key="5">
    <source>
        <dbReference type="ARBA" id="ARBA00023002"/>
    </source>
</evidence>
<evidence type="ECO:0000313" key="12">
    <source>
        <dbReference type="EMBL" id="KAK4145841.1"/>
    </source>
</evidence>
<feature type="binding site" evidence="9">
    <location>
        <position position="803"/>
    </location>
    <ligand>
        <name>Fe cation</name>
        <dbReference type="ChEBI" id="CHEBI:24875"/>
        <label>2</label>
    </ligand>
</feature>
<feature type="binding site" evidence="9">
    <location>
        <position position="804"/>
    </location>
    <ligand>
        <name>Fe cation</name>
        <dbReference type="ChEBI" id="CHEBI:24875"/>
        <label>2</label>
    </ligand>
</feature>
<evidence type="ECO:0000256" key="7">
    <source>
        <dbReference type="ARBA" id="ARBA00023033"/>
    </source>
</evidence>
<comment type="caution">
    <text evidence="12">The sequence shown here is derived from an EMBL/GenBank/DDBJ whole genome shotgun (WGS) entry which is preliminary data.</text>
</comment>
<organism evidence="12 13">
    <name type="scientific">Dichotomopilus funicola</name>
    <dbReference type="NCBI Taxonomy" id="1934379"/>
    <lineage>
        <taxon>Eukaryota</taxon>
        <taxon>Fungi</taxon>
        <taxon>Dikarya</taxon>
        <taxon>Ascomycota</taxon>
        <taxon>Pezizomycotina</taxon>
        <taxon>Sordariomycetes</taxon>
        <taxon>Sordariomycetidae</taxon>
        <taxon>Sordariales</taxon>
        <taxon>Chaetomiaceae</taxon>
        <taxon>Dichotomopilus</taxon>
    </lineage>
</organism>
<dbReference type="Pfam" id="PF13646">
    <property type="entry name" value="HEAT_2"/>
    <property type="match status" value="2"/>
</dbReference>
<dbReference type="EC" id="1.14.99.29" evidence="9"/>
<dbReference type="GO" id="GO:0005737">
    <property type="term" value="C:cytoplasm"/>
    <property type="evidence" value="ECO:0007669"/>
    <property type="project" value="UniProtKB-SubCell"/>
</dbReference>
<feature type="compositionally biased region" description="Basic and acidic residues" evidence="10">
    <location>
        <begin position="564"/>
        <end position="579"/>
    </location>
</feature>
<evidence type="ECO:0000256" key="4">
    <source>
        <dbReference type="ARBA" id="ARBA00022737"/>
    </source>
</evidence>
<evidence type="ECO:0000256" key="3">
    <source>
        <dbReference type="ARBA" id="ARBA00022723"/>
    </source>
</evidence>
<dbReference type="InterPro" id="IPR027517">
    <property type="entry name" value="Deoxyhypusine_hydroxylase"/>
</dbReference>
<evidence type="ECO:0000259" key="11">
    <source>
        <dbReference type="Pfam" id="PF12813"/>
    </source>
</evidence>
<accession>A0AAN6V7K6</accession>
<keyword evidence="7 9" id="KW-0503">Monooxygenase</keyword>
<dbReference type="SUPFAM" id="SSF48371">
    <property type="entry name" value="ARM repeat"/>
    <property type="match status" value="1"/>
</dbReference>
<keyword evidence="8 9" id="KW-0386">Hypusine biosynthesis</keyword>
<dbReference type="GO" id="GO:0005634">
    <property type="term" value="C:nucleus"/>
    <property type="evidence" value="ECO:0007669"/>
    <property type="project" value="UniProtKB-SubCell"/>
</dbReference>
<feature type="region of interest" description="Disordered" evidence="10">
    <location>
        <begin position="321"/>
        <end position="342"/>
    </location>
</feature>
<feature type="binding site" evidence="9">
    <location>
        <position position="836"/>
    </location>
    <ligand>
        <name>Fe cation</name>
        <dbReference type="ChEBI" id="CHEBI:24875"/>
        <label>2</label>
    </ligand>
</feature>
<keyword evidence="9" id="KW-0539">Nucleus</keyword>
<dbReference type="HAMAP" id="MF_03101">
    <property type="entry name" value="Deoxyhypusine_hydroxylase"/>
    <property type="match status" value="1"/>
</dbReference>
<keyword evidence="3 9" id="KW-0479">Metal-binding</keyword>
<comment type="cofactor">
    <cofactor evidence="9">
        <name>Fe(2+)</name>
        <dbReference type="ChEBI" id="CHEBI:29033"/>
    </cofactor>
    <text evidence="9">Binds 2 Fe(2+) ions per subunit.</text>
</comment>
<feature type="domain" description="Asteroid" evidence="11">
    <location>
        <begin position="154"/>
        <end position="399"/>
    </location>
</feature>
<dbReference type="Proteomes" id="UP001302676">
    <property type="component" value="Unassembled WGS sequence"/>
</dbReference>
<evidence type="ECO:0000256" key="2">
    <source>
        <dbReference type="ARBA" id="ARBA00005041"/>
    </source>
</evidence>
<gene>
    <name evidence="9" type="primary">LIA1</name>
    <name evidence="12" type="ORF">C8A04DRAFT_35410</name>
</gene>
<reference evidence="12" key="2">
    <citation type="submission" date="2023-05" db="EMBL/GenBank/DDBJ databases">
        <authorList>
            <consortium name="Lawrence Berkeley National Laboratory"/>
            <person name="Steindorff A."/>
            <person name="Hensen N."/>
            <person name="Bonometti L."/>
            <person name="Westerberg I."/>
            <person name="Brannstrom I.O."/>
            <person name="Guillou S."/>
            <person name="Cros-Aarteil S."/>
            <person name="Calhoun S."/>
            <person name="Haridas S."/>
            <person name="Kuo A."/>
            <person name="Mondo S."/>
            <person name="Pangilinan J."/>
            <person name="Riley R."/>
            <person name="Labutti K."/>
            <person name="Andreopoulos B."/>
            <person name="Lipzen A."/>
            <person name="Chen C."/>
            <person name="Yanf M."/>
            <person name="Daum C."/>
            <person name="Ng V."/>
            <person name="Clum A."/>
            <person name="Ohm R."/>
            <person name="Martin F."/>
            <person name="Silar P."/>
            <person name="Natvig D."/>
            <person name="Lalanne C."/>
            <person name="Gautier V."/>
            <person name="Ament-Velasquez S.L."/>
            <person name="Kruys A."/>
            <person name="Hutchinson M.I."/>
            <person name="Powell A.J."/>
            <person name="Barry K."/>
            <person name="Miller A.N."/>
            <person name="Grigoriev I.V."/>
            <person name="Debuchy R."/>
            <person name="Gladieux P."/>
            <person name="Thoren M.H."/>
            <person name="Johannesson H."/>
        </authorList>
    </citation>
    <scope>NUCLEOTIDE SEQUENCE</scope>
    <source>
        <strain evidence="12">CBS 141.50</strain>
    </source>
</reference>